<evidence type="ECO:0000256" key="9">
    <source>
        <dbReference type="ARBA" id="ARBA00048721"/>
    </source>
</evidence>
<evidence type="ECO:0000256" key="3">
    <source>
        <dbReference type="ARBA" id="ARBA00022642"/>
    </source>
</evidence>
<dbReference type="EC" id="2.7.7.18" evidence="10"/>
<dbReference type="PANTHER" id="PTHR39321:SF3">
    <property type="entry name" value="PHOSPHOPANTETHEINE ADENYLYLTRANSFERASE"/>
    <property type="match status" value="1"/>
</dbReference>
<evidence type="ECO:0000313" key="13">
    <source>
        <dbReference type="Proteomes" id="UP001519288"/>
    </source>
</evidence>
<evidence type="ECO:0000256" key="8">
    <source>
        <dbReference type="ARBA" id="ARBA00023027"/>
    </source>
</evidence>
<evidence type="ECO:0000259" key="11">
    <source>
        <dbReference type="Pfam" id="PF01467"/>
    </source>
</evidence>
<evidence type="ECO:0000256" key="2">
    <source>
        <dbReference type="ARBA" id="ARBA00005019"/>
    </source>
</evidence>
<name>A0ABS4JBN1_9BACL</name>
<feature type="domain" description="Cytidyltransferase-like" evidence="11">
    <location>
        <begin position="6"/>
        <end position="167"/>
    </location>
</feature>
<comment type="pathway">
    <text evidence="2 10">Cofactor biosynthesis; NAD(+) biosynthesis; deamido-NAD(+) from nicotinate D-ribonucleotide: step 1/1.</text>
</comment>
<dbReference type="InterPro" id="IPR004821">
    <property type="entry name" value="Cyt_trans-like"/>
</dbReference>
<keyword evidence="8 10" id="KW-0520">NAD</keyword>
<sequence>MKKIGIMGGAFDPIHHGHLLAAEAARDQFTLEEIWFMPSHLPPHKREAGVSGEQRLEMVELAIEGNPAFKPLDIELVRGGISYTVDTIRALHSQYPDLDFHFIIGADMINYLPKWEGIDELVHILTFIGLQRPGTMLELDTLPAFIEEAVVLADMPLVDISSSLIRRNLAQGRSIRYMLPERVYDYMRRSGIYGLQP</sequence>
<comment type="caution">
    <text evidence="12">The sequence shown here is derived from an EMBL/GenBank/DDBJ whole genome shotgun (WGS) entry which is preliminary data.</text>
</comment>
<keyword evidence="5 10" id="KW-0548">Nucleotidyltransferase</keyword>
<evidence type="ECO:0000256" key="1">
    <source>
        <dbReference type="ARBA" id="ARBA00002324"/>
    </source>
</evidence>
<keyword evidence="13" id="KW-1185">Reference proteome</keyword>
<dbReference type="PANTHER" id="PTHR39321">
    <property type="entry name" value="NICOTINATE-NUCLEOTIDE ADENYLYLTRANSFERASE-RELATED"/>
    <property type="match status" value="1"/>
</dbReference>
<organism evidence="12 13">
    <name type="scientific">Paenibacillus shirakamiensis</name>
    <dbReference type="NCBI Taxonomy" id="1265935"/>
    <lineage>
        <taxon>Bacteria</taxon>
        <taxon>Bacillati</taxon>
        <taxon>Bacillota</taxon>
        <taxon>Bacilli</taxon>
        <taxon>Bacillales</taxon>
        <taxon>Paenibacillaceae</taxon>
        <taxon>Paenibacillus</taxon>
    </lineage>
</organism>
<dbReference type="NCBIfam" id="TIGR00125">
    <property type="entry name" value="cyt_tran_rel"/>
    <property type="match status" value="1"/>
</dbReference>
<dbReference type="InterPro" id="IPR005248">
    <property type="entry name" value="NadD/NMNAT"/>
</dbReference>
<comment type="catalytic activity">
    <reaction evidence="9 10">
        <text>nicotinate beta-D-ribonucleotide + ATP + H(+) = deamido-NAD(+) + diphosphate</text>
        <dbReference type="Rhea" id="RHEA:22860"/>
        <dbReference type="ChEBI" id="CHEBI:15378"/>
        <dbReference type="ChEBI" id="CHEBI:30616"/>
        <dbReference type="ChEBI" id="CHEBI:33019"/>
        <dbReference type="ChEBI" id="CHEBI:57502"/>
        <dbReference type="ChEBI" id="CHEBI:58437"/>
        <dbReference type="EC" id="2.7.7.18"/>
    </reaction>
</comment>
<dbReference type="GO" id="GO:0004515">
    <property type="term" value="F:nicotinate-nucleotide adenylyltransferase activity"/>
    <property type="evidence" value="ECO:0007669"/>
    <property type="project" value="UniProtKB-EC"/>
</dbReference>
<accession>A0ABS4JBN1</accession>
<keyword evidence="4 10" id="KW-0808">Transferase</keyword>
<dbReference type="RefSeq" id="WP_209858273.1">
    <property type="nucleotide sequence ID" value="NZ_JAGGLD010000001.1"/>
</dbReference>
<evidence type="ECO:0000256" key="10">
    <source>
        <dbReference type="HAMAP-Rule" id="MF_00244"/>
    </source>
</evidence>
<dbReference type="SUPFAM" id="SSF52374">
    <property type="entry name" value="Nucleotidylyl transferase"/>
    <property type="match status" value="1"/>
</dbReference>
<dbReference type="NCBIfam" id="NF000841">
    <property type="entry name" value="PRK00071.1-4"/>
    <property type="match status" value="1"/>
</dbReference>
<evidence type="ECO:0000256" key="6">
    <source>
        <dbReference type="ARBA" id="ARBA00022741"/>
    </source>
</evidence>
<dbReference type="Gene3D" id="3.40.50.620">
    <property type="entry name" value="HUPs"/>
    <property type="match status" value="1"/>
</dbReference>
<dbReference type="InterPro" id="IPR014729">
    <property type="entry name" value="Rossmann-like_a/b/a_fold"/>
</dbReference>
<dbReference type="NCBIfam" id="NF000840">
    <property type="entry name" value="PRK00071.1-3"/>
    <property type="match status" value="1"/>
</dbReference>
<gene>
    <name evidence="10" type="primary">nadD</name>
    <name evidence="12" type="ORF">J2Z69_000136</name>
</gene>
<comment type="function">
    <text evidence="1 10">Catalyzes the reversible adenylation of nicotinate mononucleotide (NaMN) to nicotinic acid adenine dinucleotide (NaAD).</text>
</comment>
<dbReference type="Proteomes" id="UP001519288">
    <property type="component" value="Unassembled WGS sequence"/>
</dbReference>
<keyword evidence="7 10" id="KW-0067">ATP-binding</keyword>
<evidence type="ECO:0000256" key="7">
    <source>
        <dbReference type="ARBA" id="ARBA00022840"/>
    </source>
</evidence>
<evidence type="ECO:0000313" key="12">
    <source>
        <dbReference type="EMBL" id="MBP1999117.1"/>
    </source>
</evidence>
<keyword evidence="3 10" id="KW-0662">Pyridine nucleotide biosynthesis</keyword>
<evidence type="ECO:0000256" key="4">
    <source>
        <dbReference type="ARBA" id="ARBA00022679"/>
    </source>
</evidence>
<dbReference type="NCBIfam" id="TIGR00482">
    <property type="entry name" value="nicotinate (nicotinamide) nucleotide adenylyltransferase"/>
    <property type="match status" value="1"/>
</dbReference>
<reference evidence="12 13" key="1">
    <citation type="submission" date="2021-03" db="EMBL/GenBank/DDBJ databases">
        <title>Genomic Encyclopedia of Type Strains, Phase IV (KMG-IV): sequencing the most valuable type-strain genomes for metagenomic binning, comparative biology and taxonomic classification.</title>
        <authorList>
            <person name="Goeker M."/>
        </authorList>
    </citation>
    <scope>NUCLEOTIDE SEQUENCE [LARGE SCALE GENOMIC DNA]</scope>
    <source>
        <strain evidence="12 13">DSM 26806</strain>
    </source>
</reference>
<protein>
    <recommendedName>
        <fullName evidence="10">Probable nicotinate-nucleotide adenylyltransferase</fullName>
        <ecNumber evidence="10">2.7.7.18</ecNumber>
    </recommendedName>
    <alternativeName>
        <fullName evidence="10">Deamido-NAD(+) diphosphorylase</fullName>
    </alternativeName>
    <alternativeName>
        <fullName evidence="10">Deamido-NAD(+) pyrophosphorylase</fullName>
    </alternativeName>
    <alternativeName>
        <fullName evidence="10">Nicotinate mononucleotide adenylyltransferase</fullName>
        <shortName evidence="10">NaMN adenylyltransferase</shortName>
    </alternativeName>
</protein>
<dbReference type="Pfam" id="PF01467">
    <property type="entry name" value="CTP_transf_like"/>
    <property type="match status" value="1"/>
</dbReference>
<evidence type="ECO:0000256" key="5">
    <source>
        <dbReference type="ARBA" id="ARBA00022695"/>
    </source>
</evidence>
<keyword evidence="6 10" id="KW-0547">Nucleotide-binding</keyword>
<proteinExistence type="inferred from homology"/>
<dbReference type="EMBL" id="JAGGLD010000001">
    <property type="protein sequence ID" value="MBP1999117.1"/>
    <property type="molecule type" value="Genomic_DNA"/>
</dbReference>
<dbReference type="HAMAP" id="MF_00244">
    <property type="entry name" value="NaMN_adenylyltr"/>
    <property type="match status" value="1"/>
</dbReference>
<dbReference type="CDD" id="cd02165">
    <property type="entry name" value="NMNAT"/>
    <property type="match status" value="1"/>
</dbReference>
<comment type="similarity">
    <text evidence="10">Belongs to the NadD family.</text>
</comment>